<reference evidence="2" key="1">
    <citation type="journal article" date="2023" name="Science">
        <title>Genome structures resolve the early diversification of teleost fishes.</title>
        <authorList>
            <person name="Parey E."/>
            <person name="Louis A."/>
            <person name="Montfort J."/>
            <person name="Bouchez O."/>
            <person name="Roques C."/>
            <person name="Iampietro C."/>
            <person name="Lluch J."/>
            <person name="Castinel A."/>
            <person name="Donnadieu C."/>
            <person name="Desvignes T."/>
            <person name="Floi Bucao C."/>
            <person name="Jouanno E."/>
            <person name="Wen M."/>
            <person name="Mejri S."/>
            <person name="Dirks R."/>
            <person name="Jansen H."/>
            <person name="Henkel C."/>
            <person name="Chen W.J."/>
            <person name="Zahm M."/>
            <person name="Cabau C."/>
            <person name="Klopp C."/>
            <person name="Thompson A.W."/>
            <person name="Robinson-Rechavi M."/>
            <person name="Braasch I."/>
            <person name="Lecointre G."/>
            <person name="Bobe J."/>
            <person name="Postlethwait J.H."/>
            <person name="Berthelot C."/>
            <person name="Roest Crollius H."/>
            <person name="Guiguen Y."/>
        </authorList>
    </citation>
    <scope>NUCLEOTIDE SEQUENCE</scope>
    <source>
        <strain evidence="2">WJC10195</strain>
    </source>
</reference>
<dbReference type="Proteomes" id="UP001152622">
    <property type="component" value="Chromosome 13"/>
</dbReference>
<dbReference type="EMBL" id="JAINUF010000013">
    <property type="protein sequence ID" value="KAJ8344180.1"/>
    <property type="molecule type" value="Genomic_DNA"/>
</dbReference>
<gene>
    <name evidence="2" type="ORF">SKAU_G00315090</name>
</gene>
<protein>
    <submittedName>
        <fullName evidence="2">Uncharacterized protein</fullName>
    </submittedName>
</protein>
<evidence type="ECO:0000313" key="2">
    <source>
        <dbReference type="EMBL" id="KAJ8344180.1"/>
    </source>
</evidence>
<keyword evidence="3" id="KW-1185">Reference proteome</keyword>
<organism evidence="2 3">
    <name type="scientific">Synaphobranchus kaupii</name>
    <name type="common">Kaup's arrowtooth eel</name>
    <dbReference type="NCBI Taxonomy" id="118154"/>
    <lineage>
        <taxon>Eukaryota</taxon>
        <taxon>Metazoa</taxon>
        <taxon>Chordata</taxon>
        <taxon>Craniata</taxon>
        <taxon>Vertebrata</taxon>
        <taxon>Euteleostomi</taxon>
        <taxon>Actinopterygii</taxon>
        <taxon>Neopterygii</taxon>
        <taxon>Teleostei</taxon>
        <taxon>Anguilliformes</taxon>
        <taxon>Synaphobranchidae</taxon>
        <taxon>Synaphobranchus</taxon>
    </lineage>
</organism>
<evidence type="ECO:0000256" key="1">
    <source>
        <dbReference type="SAM" id="MobiDB-lite"/>
    </source>
</evidence>
<dbReference type="AlphaFoldDB" id="A0A9Q1ESF5"/>
<accession>A0A9Q1ESF5</accession>
<evidence type="ECO:0000313" key="3">
    <source>
        <dbReference type="Proteomes" id="UP001152622"/>
    </source>
</evidence>
<feature type="region of interest" description="Disordered" evidence="1">
    <location>
        <begin position="17"/>
        <end position="43"/>
    </location>
</feature>
<name>A0A9Q1ESF5_SYNKA</name>
<sequence length="67" mass="7811">MYGHGKCSRFTWTGTLEDCGRRPGSGKRGRTLDMPRMREREGFPHGSWTRTRYEVSRLLKLAVIKCH</sequence>
<feature type="compositionally biased region" description="Basic and acidic residues" evidence="1">
    <location>
        <begin position="30"/>
        <end position="43"/>
    </location>
</feature>
<comment type="caution">
    <text evidence="2">The sequence shown here is derived from an EMBL/GenBank/DDBJ whole genome shotgun (WGS) entry which is preliminary data.</text>
</comment>
<proteinExistence type="predicted"/>